<proteinExistence type="predicted"/>
<dbReference type="Proteomes" id="UP001358417">
    <property type="component" value="Unassembled WGS sequence"/>
</dbReference>
<accession>A0AAV9NHU9</accession>
<evidence type="ECO:0000313" key="2">
    <source>
        <dbReference type="Proteomes" id="UP001358417"/>
    </source>
</evidence>
<evidence type="ECO:0000313" key="1">
    <source>
        <dbReference type="EMBL" id="KAK5058697.1"/>
    </source>
</evidence>
<dbReference type="PANTHER" id="PTHR14097:SF9">
    <property type="entry name" value="EPIMERASE, PUTATIVE (AFU_ORTHOLOGUE AFUA_8G07320)-RELATED"/>
    <property type="match status" value="1"/>
</dbReference>
<dbReference type="Gene3D" id="3.40.50.720">
    <property type="entry name" value="NAD(P)-binding Rossmann-like Domain"/>
    <property type="match status" value="1"/>
</dbReference>
<dbReference type="SUPFAM" id="SSF51735">
    <property type="entry name" value="NAD(P)-binding Rossmann-fold domains"/>
    <property type="match status" value="1"/>
</dbReference>
<dbReference type="InterPro" id="IPR036291">
    <property type="entry name" value="NAD(P)-bd_dom_sf"/>
</dbReference>
<comment type="caution">
    <text evidence="1">The sequence shown here is derived from an EMBL/GenBank/DDBJ whole genome shotgun (WGS) entry which is preliminary data.</text>
</comment>
<dbReference type="RefSeq" id="XP_064709220.1">
    <property type="nucleotide sequence ID" value="XM_064854494.1"/>
</dbReference>
<dbReference type="PANTHER" id="PTHR14097">
    <property type="entry name" value="OXIDOREDUCTASE HTATIP2"/>
    <property type="match status" value="1"/>
</dbReference>
<evidence type="ECO:0008006" key="3">
    <source>
        <dbReference type="Google" id="ProtNLM"/>
    </source>
</evidence>
<name>A0AAV9NHU9_9EURO</name>
<dbReference type="GeneID" id="89979115"/>
<keyword evidence="2" id="KW-1185">Reference proteome</keyword>
<protein>
    <recommendedName>
        <fullName evidence="3">NAD(P)-binding domain-containing protein</fullName>
    </recommendedName>
</protein>
<gene>
    <name evidence="1" type="ORF">LTR84_010961</name>
</gene>
<dbReference type="AlphaFoldDB" id="A0AAV9NHU9"/>
<dbReference type="EMBL" id="JAVRRD010000005">
    <property type="protein sequence ID" value="KAK5058697.1"/>
    <property type="molecule type" value="Genomic_DNA"/>
</dbReference>
<reference evidence="1 2" key="1">
    <citation type="submission" date="2023-08" db="EMBL/GenBank/DDBJ databases">
        <title>Black Yeasts Isolated from many extreme environments.</title>
        <authorList>
            <person name="Coleine C."/>
            <person name="Stajich J.E."/>
            <person name="Selbmann L."/>
        </authorList>
    </citation>
    <scope>NUCLEOTIDE SEQUENCE [LARGE SCALE GENOMIC DNA]</scope>
    <source>
        <strain evidence="1 2">CCFEE 5792</strain>
    </source>
</reference>
<sequence>MKVVVSGGTGYIGGEVLSQCLNHRSITSVIILARRDPGTWATNSKAKVLILKDFTSYDESTINEVKTADAAIWCLGTYNGDKTIDVEFPLAFINIIKNQRPPSSTPFRFVQLSGAFTEPPPKEGEQERSLWYFANGRRIRGLAEATVLATADGASPDEYAVYLVKPAGVAPKTVSGSLFRCVTGDSLSVGISDLGATIVDLAITGNEQKVFSNREIIKYAKELRERST</sequence>
<organism evidence="1 2">
    <name type="scientific">Exophiala bonariae</name>
    <dbReference type="NCBI Taxonomy" id="1690606"/>
    <lineage>
        <taxon>Eukaryota</taxon>
        <taxon>Fungi</taxon>
        <taxon>Dikarya</taxon>
        <taxon>Ascomycota</taxon>
        <taxon>Pezizomycotina</taxon>
        <taxon>Eurotiomycetes</taxon>
        <taxon>Chaetothyriomycetidae</taxon>
        <taxon>Chaetothyriales</taxon>
        <taxon>Herpotrichiellaceae</taxon>
        <taxon>Exophiala</taxon>
    </lineage>
</organism>